<proteinExistence type="predicted"/>
<dbReference type="EMBL" id="LUKN01000504">
    <property type="protein sequence ID" value="OAR02818.1"/>
    <property type="molecule type" value="Genomic_DNA"/>
</dbReference>
<gene>
    <name evidence="1" type="ORF">LLEC1_07460</name>
</gene>
<evidence type="ECO:0000313" key="2">
    <source>
        <dbReference type="Proteomes" id="UP000243081"/>
    </source>
</evidence>
<organism evidence="1 2">
    <name type="scientific">Cordyceps confragosa</name>
    <name type="common">Lecanicillium lecanii</name>
    <dbReference type="NCBI Taxonomy" id="2714763"/>
    <lineage>
        <taxon>Eukaryota</taxon>
        <taxon>Fungi</taxon>
        <taxon>Dikarya</taxon>
        <taxon>Ascomycota</taxon>
        <taxon>Pezizomycotina</taxon>
        <taxon>Sordariomycetes</taxon>
        <taxon>Hypocreomycetidae</taxon>
        <taxon>Hypocreales</taxon>
        <taxon>Cordycipitaceae</taxon>
        <taxon>Akanthomyces</taxon>
    </lineage>
</organism>
<name>A0A179IJM6_CORDF</name>
<protein>
    <submittedName>
        <fullName evidence="1">Uncharacterized protein</fullName>
    </submittedName>
</protein>
<reference evidence="1 2" key="1">
    <citation type="submission" date="2016-03" db="EMBL/GenBank/DDBJ databases">
        <title>Fine-scale spatial genetic structure of a fungal parasite of coffee scale insects.</title>
        <authorList>
            <person name="Jackson D."/>
            <person name="Zemenick K.A."/>
            <person name="Malloure B."/>
            <person name="Quandt C.A."/>
            <person name="James T.Y."/>
        </authorList>
    </citation>
    <scope>NUCLEOTIDE SEQUENCE [LARGE SCALE GENOMIC DNA]</scope>
    <source>
        <strain evidence="1 2">UM487</strain>
    </source>
</reference>
<feature type="non-terminal residue" evidence="1">
    <location>
        <position position="167"/>
    </location>
</feature>
<accession>A0A179IJM6</accession>
<evidence type="ECO:0000313" key="1">
    <source>
        <dbReference type="EMBL" id="OAR02818.1"/>
    </source>
</evidence>
<dbReference type="AlphaFoldDB" id="A0A179IJM6"/>
<dbReference type="OrthoDB" id="3853857at2759"/>
<dbReference type="Proteomes" id="UP000243081">
    <property type="component" value="Unassembled WGS sequence"/>
</dbReference>
<comment type="caution">
    <text evidence="1">The sequence shown here is derived from an EMBL/GenBank/DDBJ whole genome shotgun (WGS) entry which is preliminary data.</text>
</comment>
<keyword evidence="2" id="KW-1185">Reference proteome</keyword>
<sequence>MSDPSPVLVCAEELTFDDDTGTLRASRPDTASSENPPLTVNQIIAILSPSPSAQPVILGLIEDADNKDVPLQLVAIQTSGDVPAQLASVPRVAQLPTHLAHAASVDYVLSTGAGTGRAVPFWEAVLRPLLRFVAQSLSQDTEPARVVVTESDDSIREYARGEHLAAA</sequence>